<accession>X1D823</accession>
<organism evidence="1">
    <name type="scientific">marine sediment metagenome</name>
    <dbReference type="NCBI Taxonomy" id="412755"/>
    <lineage>
        <taxon>unclassified sequences</taxon>
        <taxon>metagenomes</taxon>
        <taxon>ecological metagenomes</taxon>
    </lineage>
</organism>
<evidence type="ECO:0000313" key="1">
    <source>
        <dbReference type="EMBL" id="GAH16382.1"/>
    </source>
</evidence>
<comment type="caution">
    <text evidence="1">The sequence shown here is derived from an EMBL/GenBank/DDBJ whole genome shotgun (WGS) entry which is preliminary data.</text>
</comment>
<sequence length="185" mass="20953">VQKHLAELGWSNVDRDFITEMSWTIPNAMLLTQGNLFQQKAGAEILTDIAKADINPLYAQQYLDAILTKPASGDIIAYQLRRDPELSGLASELKRIGIHDNYFGLYKELAYQIPPIADIITMAVREAFTPDIAAKFGQYEDFPKDLEEWAAKKGLSSEWAERYWAAHWGLPSATQGFEMLHRSFT</sequence>
<proteinExistence type="predicted"/>
<reference evidence="1" key="1">
    <citation type="journal article" date="2014" name="Front. Microbiol.">
        <title>High frequency of phylogenetically diverse reductive dehalogenase-homologous genes in deep subseafloor sedimentary metagenomes.</title>
        <authorList>
            <person name="Kawai M."/>
            <person name="Futagami T."/>
            <person name="Toyoda A."/>
            <person name="Takaki Y."/>
            <person name="Nishi S."/>
            <person name="Hori S."/>
            <person name="Arai W."/>
            <person name="Tsubouchi T."/>
            <person name="Morono Y."/>
            <person name="Uchiyama I."/>
            <person name="Ito T."/>
            <person name="Fujiyama A."/>
            <person name="Inagaki F."/>
            <person name="Takami H."/>
        </authorList>
    </citation>
    <scope>NUCLEOTIDE SEQUENCE</scope>
    <source>
        <strain evidence="1">Expedition CK06-06</strain>
    </source>
</reference>
<gene>
    <name evidence="1" type="ORF">S01H4_54921</name>
</gene>
<feature type="non-terminal residue" evidence="1">
    <location>
        <position position="1"/>
    </location>
</feature>
<dbReference type="AlphaFoldDB" id="X1D823"/>
<dbReference type="EMBL" id="BART01031646">
    <property type="protein sequence ID" value="GAH16382.1"/>
    <property type="molecule type" value="Genomic_DNA"/>
</dbReference>
<protein>
    <submittedName>
        <fullName evidence="1">Uncharacterized protein</fullName>
    </submittedName>
</protein>
<name>X1D823_9ZZZZ</name>